<evidence type="ECO:0000256" key="4">
    <source>
        <dbReference type="PIRSR" id="PIRSR000188-1"/>
    </source>
</evidence>
<dbReference type="EMBL" id="PVNE01000029">
    <property type="protein sequence ID" value="PRX39127.1"/>
    <property type="molecule type" value="Genomic_DNA"/>
</dbReference>
<protein>
    <submittedName>
        <fullName evidence="8">Leucine dehydrogenase/phenylalanine dehydrogenase</fullName>
    </submittedName>
</protein>
<evidence type="ECO:0000313" key="8">
    <source>
        <dbReference type="EMBL" id="PRX39127.1"/>
    </source>
</evidence>
<keyword evidence="3 5" id="KW-0520">NAD</keyword>
<dbReference type="InterPro" id="IPR036291">
    <property type="entry name" value="NAD(P)-bd_dom_sf"/>
</dbReference>
<dbReference type="SUPFAM" id="SSF53223">
    <property type="entry name" value="Aminoacid dehydrogenase-like, N-terminal domain"/>
    <property type="match status" value="1"/>
</dbReference>
<evidence type="ECO:0000256" key="1">
    <source>
        <dbReference type="ARBA" id="ARBA00006382"/>
    </source>
</evidence>
<dbReference type="GO" id="GO:0016639">
    <property type="term" value="F:oxidoreductase activity, acting on the CH-NH2 group of donors, NAD or NADP as acceptor"/>
    <property type="evidence" value="ECO:0007669"/>
    <property type="project" value="InterPro"/>
</dbReference>
<dbReference type="PROSITE" id="PS00074">
    <property type="entry name" value="GLFV_DEHYDROGENASE"/>
    <property type="match status" value="1"/>
</dbReference>
<dbReference type="CDD" id="cd01075">
    <property type="entry name" value="NAD_bind_Leu_Phe_Val_DH"/>
    <property type="match status" value="1"/>
</dbReference>
<dbReference type="PANTHER" id="PTHR42722:SF1">
    <property type="entry name" value="VALINE DEHYDROGENASE"/>
    <property type="match status" value="1"/>
</dbReference>
<dbReference type="Pfam" id="PF00208">
    <property type="entry name" value="ELFV_dehydrog"/>
    <property type="match status" value="1"/>
</dbReference>
<evidence type="ECO:0000256" key="2">
    <source>
        <dbReference type="ARBA" id="ARBA00023002"/>
    </source>
</evidence>
<comment type="similarity">
    <text evidence="1 6">Belongs to the Glu/Leu/Phe/Val dehydrogenases family.</text>
</comment>
<organism evidence="8 9">
    <name type="scientific">Planifilum fimeticola</name>
    <dbReference type="NCBI Taxonomy" id="201975"/>
    <lineage>
        <taxon>Bacteria</taxon>
        <taxon>Bacillati</taxon>
        <taxon>Bacillota</taxon>
        <taxon>Bacilli</taxon>
        <taxon>Bacillales</taxon>
        <taxon>Thermoactinomycetaceae</taxon>
        <taxon>Planifilum</taxon>
    </lineage>
</organism>
<dbReference type="GO" id="GO:0006520">
    <property type="term" value="P:amino acid metabolic process"/>
    <property type="evidence" value="ECO:0007669"/>
    <property type="project" value="InterPro"/>
</dbReference>
<accession>A0A2T0LB51</accession>
<dbReference type="PIRSF" id="PIRSF000188">
    <property type="entry name" value="Phe_leu_dh"/>
    <property type="match status" value="1"/>
</dbReference>
<comment type="caution">
    <text evidence="8">The sequence shown here is derived from an EMBL/GenBank/DDBJ whole genome shotgun (WGS) entry which is preliminary data.</text>
</comment>
<dbReference type="SMART" id="SM00839">
    <property type="entry name" value="ELFV_dehydrog"/>
    <property type="match status" value="1"/>
</dbReference>
<evidence type="ECO:0000256" key="5">
    <source>
        <dbReference type="PIRSR" id="PIRSR000188-2"/>
    </source>
</evidence>
<dbReference type="InterPro" id="IPR046346">
    <property type="entry name" value="Aminoacid_DH-like_N_sf"/>
</dbReference>
<dbReference type="Gene3D" id="3.40.50.720">
    <property type="entry name" value="NAD(P)-binding Rossmann-like Domain"/>
    <property type="match status" value="1"/>
</dbReference>
<sequence length="389" mass="42165">MMGMKQFKADWPVKETVIRPVDQRDSEETAGKDVFEMMDKYGHEQVIFCRHRGSGLKAIIAIHNTTMGPALGGCRMAPYGSTDEALEDVLRLSRGMTYKCGAADVDFGGGKAVIIGDPKRDKSPELFRAFGRFVGGLNGRFYTGTDMGTSPEDFVHAARESKCFVGLPESHGGSGDTSVLTALGVLQGMKATAVVLWGSESLAGRTVAVQGAGKVGSRLVRLLVEEGARCLVADVDGGRVDALREEFPDAVEAVDVATVHAVSCDIFAPCAGGGVINDKTVEELKCRAVVGSANNQLEDDRHGDRLHELGILYAPDYLVNAGGLIQVADELSGYNEERVMAKTRSIYDMLLKIYRLSREQDIPTYRAVDRLVAKRMEQVADLRRIFLGL</sequence>
<keyword evidence="2 6" id="KW-0560">Oxidoreductase</keyword>
<dbReference type="AlphaFoldDB" id="A0A2T0LB51"/>
<keyword evidence="9" id="KW-1185">Reference proteome</keyword>
<gene>
    <name evidence="8" type="ORF">CLV97_12915</name>
</gene>
<evidence type="ECO:0000259" key="7">
    <source>
        <dbReference type="SMART" id="SM00839"/>
    </source>
</evidence>
<keyword evidence="5" id="KW-0547">Nucleotide-binding</keyword>
<feature type="binding site" evidence="5">
    <location>
        <begin position="211"/>
        <end position="216"/>
    </location>
    <ligand>
        <name>NAD(+)</name>
        <dbReference type="ChEBI" id="CHEBI:57540"/>
    </ligand>
</feature>
<proteinExistence type="inferred from homology"/>
<feature type="active site" description="Proton donor/acceptor" evidence="4">
    <location>
        <position position="111"/>
    </location>
</feature>
<dbReference type="PANTHER" id="PTHR42722">
    <property type="entry name" value="LEUCINE DEHYDROGENASE"/>
    <property type="match status" value="1"/>
</dbReference>
<evidence type="ECO:0000256" key="6">
    <source>
        <dbReference type="RuleBase" id="RU004417"/>
    </source>
</evidence>
<feature type="domain" description="Glutamate/phenylalanine/leucine/valine/L-tryptophan dehydrogenase C-terminal" evidence="7">
    <location>
        <begin position="175"/>
        <end position="384"/>
    </location>
</feature>
<dbReference type="InterPro" id="IPR006097">
    <property type="entry name" value="Glu/Leu/Phe/Val/Trp_DH_dimer"/>
</dbReference>
<dbReference type="InterPro" id="IPR006095">
    <property type="entry name" value="Glu/Leu/Phe/Val/Trp_DH"/>
</dbReference>
<reference evidence="8 9" key="1">
    <citation type="submission" date="2018-03" db="EMBL/GenBank/DDBJ databases">
        <title>Genomic Encyclopedia of Archaeal and Bacterial Type Strains, Phase II (KMG-II): from individual species to whole genera.</title>
        <authorList>
            <person name="Goeker M."/>
        </authorList>
    </citation>
    <scope>NUCLEOTIDE SEQUENCE [LARGE SCALE GENOMIC DNA]</scope>
    <source>
        <strain evidence="8 9">DSM 44946</strain>
    </source>
</reference>
<dbReference type="Gene3D" id="3.40.50.10860">
    <property type="entry name" value="Leucine Dehydrogenase, chain A, domain 1"/>
    <property type="match status" value="1"/>
</dbReference>
<dbReference type="InterPro" id="IPR033524">
    <property type="entry name" value="Glu/Leu/Phe/Val_DH_AS"/>
</dbReference>
<dbReference type="SUPFAM" id="SSF51735">
    <property type="entry name" value="NAD(P)-binding Rossmann-fold domains"/>
    <property type="match status" value="1"/>
</dbReference>
<evidence type="ECO:0000256" key="3">
    <source>
        <dbReference type="ARBA" id="ARBA00023027"/>
    </source>
</evidence>
<dbReference type="FunFam" id="3.40.50.10860:FF:000010">
    <property type="entry name" value="Leucine dehydrogenase"/>
    <property type="match status" value="1"/>
</dbReference>
<dbReference type="PRINTS" id="PR00082">
    <property type="entry name" value="GLFDHDRGNASE"/>
</dbReference>
<dbReference type="InterPro" id="IPR016211">
    <property type="entry name" value="Glu/Phe/Leu/Val/Trp_DH_bac/arc"/>
</dbReference>
<dbReference type="GO" id="GO:0000166">
    <property type="term" value="F:nucleotide binding"/>
    <property type="evidence" value="ECO:0007669"/>
    <property type="project" value="UniProtKB-KW"/>
</dbReference>
<dbReference type="Pfam" id="PF02812">
    <property type="entry name" value="ELFV_dehydrog_N"/>
    <property type="match status" value="1"/>
</dbReference>
<dbReference type="InterPro" id="IPR006096">
    <property type="entry name" value="Glu/Leu/Phe/Val/Trp_DH_C"/>
</dbReference>
<dbReference type="Proteomes" id="UP000237797">
    <property type="component" value="Unassembled WGS sequence"/>
</dbReference>
<name>A0A2T0LB51_9BACL</name>
<evidence type="ECO:0000313" key="9">
    <source>
        <dbReference type="Proteomes" id="UP000237797"/>
    </source>
</evidence>